<protein>
    <recommendedName>
        <fullName evidence="4">Subtilisin</fullName>
    </recommendedName>
</protein>
<comment type="caution">
    <text evidence="2">The sequence shown here is derived from an EMBL/GenBank/DDBJ whole genome shotgun (WGS) entry which is preliminary data.</text>
</comment>
<name>A0ABN9X1Z2_9DINO</name>
<evidence type="ECO:0000313" key="3">
    <source>
        <dbReference type="Proteomes" id="UP001189429"/>
    </source>
</evidence>
<feature type="signal peptide" evidence="1">
    <location>
        <begin position="1"/>
        <end position="26"/>
    </location>
</feature>
<sequence>MAQKAPVRVCLLIPVLVHCVFGTTAAADINPQQADAVLLQLGTDATSFDLARVSSRKGVSTVTSLVLHVNTSQQKGRRQVEAADHMVNGVSWTSWGRTSMAKPLLITVAGRSR</sequence>
<keyword evidence="3" id="KW-1185">Reference proteome</keyword>
<dbReference type="EMBL" id="CAUYUJ010019727">
    <property type="protein sequence ID" value="CAK0893293.1"/>
    <property type="molecule type" value="Genomic_DNA"/>
</dbReference>
<evidence type="ECO:0008006" key="4">
    <source>
        <dbReference type="Google" id="ProtNLM"/>
    </source>
</evidence>
<organism evidence="2 3">
    <name type="scientific">Prorocentrum cordatum</name>
    <dbReference type="NCBI Taxonomy" id="2364126"/>
    <lineage>
        <taxon>Eukaryota</taxon>
        <taxon>Sar</taxon>
        <taxon>Alveolata</taxon>
        <taxon>Dinophyceae</taxon>
        <taxon>Prorocentrales</taxon>
        <taxon>Prorocentraceae</taxon>
        <taxon>Prorocentrum</taxon>
    </lineage>
</organism>
<feature type="chain" id="PRO_5045430447" description="Subtilisin" evidence="1">
    <location>
        <begin position="27"/>
        <end position="113"/>
    </location>
</feature>
<gene>
    <name evidence="2" type="ORF">PCOR1329_LOCUS72671</name>
</gene>
<keyword evidence="1" id="KW-0732">Signal</keyword>
<accession>A0ABN9X1Z2</accession>
<dbReference type="Proteomes" id="UP001189429">
    <property type="component" value="Unassembled WGS sequence"/>
</dbReference>
<evidence type="ECO:0000256" key="1">
    <source>
        <dbReference type="SAM" id="SignalP"/>
    </source>
</evidence>
<proteinExistence type="predicted"/>
<evidence type="ECO:0000313" key="2">
    <source>
        <dbReference type="EMBL" id="CAK0893293.1"/>
    </source>
</evidence>
<reference evidence="2" key="1">
    <citation type="submission" date="2023-10" db="EMBL/GenBank/DDBJ databases">
        <authorList>
            <person name="Chen Y."/>
            <person name="Shah S."/>
            <person name="Dougan E. K."/>
            <person name="Thang M."/>
            <person name="Chan C."/>
        </authorList>
    </citation>
    <scope>NUCLEOTIDE SEQUENCE [LARGE SCALE GENOMIC DNA]</scope>
</reference>